<dbReference type="Pfam" id="PF20684">
    <property type="entry name" value="Fung_rhodopsin"/>
    <property type="match status" value="1"/>
</dbReference>
<organism evidence="9 10">
    <name type="scientific">Staphylotrichum tortipilum</name>
    <dbReference type="NCBI Taxonomy" id="2831512"/>
    <lineage>
        <taxon>Eukaryota</taxon>
        <taxon>Fungi</taxon>
        <taxon>Dikarya</taxon>
        <taxon>Ascomycota</taxon>
        <taxon>Pezizomycotina</taxon>
        <taxon>Sordariomycetes</taxon>
        <taxon>Sordariomycetidae</taxon>
        <taxon>Sordariales</taxon>
        <taxon>Chaetomiaceae</taxon>
        <taxon>Staphylotrichum</taxon>
    </lineage>
</organism>
<evidence type="ECO:0000256" key="1">
    <source>
        <dbReference type="ARBA" id="ARBA00004141"/>
    </source>
</evidence>
<reference evidence="9" key="1">
    <citation type="journal article" date="2023" name="Mol. Phylogenet. Evol.">
        <title>Genome-scale phylogeny and comparative genomics of the fungal order Sordariales.</title>
        <authorList>
            <person name="Hensen N."/>
            <person name="Bonometti L."/>
            <person name="Westerberg I."/>
            <person name="Brannstrom I.O."/>
            <person name="Guillou S."/>
            <person name="Cros-Aarteil S."/>
            <person name="Calhoun S."/>
            <person name="Haridas S."/>
            <person name="Kuo A."/>
            <person name="Mondo S."/>
            <person name="Pangilinan J."/>
            <person name="Riley R."/>
            <person name="LaButti K."/>
            <person name="Andreopoulos B."/>
            <person name="Lipzen A."/>
            <person name="Chen C."/>
            <person name="Yan M."/>
            <person name="Daum C."/>
            <person name="Ng V."/>
            <person name="Clum A."/>
            <person name="Steindorff A."/>
            <person name="Ohm R.A."/>
            <person name="Martin F."/>
            <person name="Silar P."/>
            <person name="Natvig D.O."/>
            <person name="Lalanne C."/>
            <person name="Gautier V."/>
            <person name="Ament-Velasquez S.L."/>
            <person name="Kruys A."/>
            <person name="Hutchinson M.I."/>
            <person name="Powell A.J."/>
            <person name="Barry K."/>
            <person name="Miller A.N."/>
            <person name="Grigoriev I.V."/>
            <person name="Debuchy R."/>
            <person name="Gladieux P."/>
            <person name="Hiltunen Thoren M."/>
            <person name="Johannesson H."/>
        </authorList>
    </citation>
    <scope>NUCLEOTIDE SEQUENCE</scope>
    <source>
        <strain evidence="9">CBS 103.79</strain>
    </source>
</reference>
<dbReference type="GO" id="GO:0016020">
    <property type="term" value="C:membrane"/>
    <property type="evidence" value="ECO:0007669"/>
    <property type="project" value="UniProtKB-SubCell"/>
</dbReference>
<accession>A0AAN6MAS8</accession>
<feature type="transmembrane region" description="Helical" evidence="7">
    <location>
        <begin position="131"/>
        <end position="153"/>
    </location>
</feature>
<sequence length="421" mass="45417">MSASGAWGPAPPGVDLTENQNASIIGSVVAIMALGLSAVVLRVFIRLSHSGPGLAEDDYMILVAAVLGIGTAVCCLVSVPWGGGKHLWVVSFEEFTKLYQTTYAFVIVYICCISATKTSILLFYRRVFGKGIIWNIVFTLTICHCLEVSITWLSGCRPVSYYWRQYTDPTAVGRCIDAPLFYFINGIIGLFIDISILLVPVPTIIKLQMPPTKKIFIGGILLLGGFVCIASAVRIVMMDQLVKSADFTWAMSKVFIWSCCEPFIGIVCACLPTYAPLVRRWWSASQHSRRGARRRGAKGGRVDGGGGGGGGAGDDGDKGYYYPYYHQGSGSGGHNLDTPPPAPQPNGYISDKHGRREWSRGLHGLGDTTLRGEDEIELTVDIRSGSAPGADGVRGKGGIGEGLGYRNEILVRKDFSWVSSA</sequence>
<name>A0AAN6MAS8_9PEZI</name>
<keyword evidence="2 7" id="KW-0812">Transmembrane</keyword>
<evidence type="ECO:0000259" key="8">
    <source>
        <dbReference type="Pfam" id="PF20684"/>
    </source>
</evidence>
<dbReference type="InterPro" id="IPR052337">
    <property type="entry name" value="SAT4-like"/>
</dbReference>
<comment type="similarity">
    <text evidence="5">Belongs to the SAT4 family.</text>
</comment>
<feature type="domain" description="Rhodopsin" evidence="8">
    <location>
        <begin position="41"/>
        <end position="280"/>
    </location>
</feature>
<keyword evidence="4 7" id="KW-0472">Membrane</keyword>
<feature type="transmembrane region" description="Helical" evidence="7">
    <location>
        <begin position="59"/>
        <end position="83"/>
    </location>
</feature>
<feature type="transmembrane region" description="Helical" evidence="7">
    <location>
        <begin position="215"/>
        <end position="235"/>
    </location>
</feature>
<evidence type="ECO:0000256" key="2">
    <source>
        <dbReference type="ARBA" id="ARBA00022692"/>
    </source>
</evidence>
<feature type="transmembrane region" description="Helical" evidence="7">
    <location>
        <begin position="24"/>
        <end position="47"/>
    </location>
</feature>
<dbReference type="EMBL" id="MU856133">
    <property type="protein sequence ID" value="KAK3897547.1"/>
    <property type="molecule type" value="Genomic_DNA"/>
</dbReference>
<comment type="caution">
    <text evidence="9">The sequence shown here is derived from an EMBL/GenBank/DDBJ whole genome shotgun (WGS) entry which is preliminary data.</text>
</comment>
<evidence type="ECO:0000256" key="3">
    <source>
        <dbReference type="ARBA" id="ARBA00022989"/>
    </source>
</evidence>
<dbReference type="InterPro" id="IPR049326">
    <property type="entry name" value="Rhodopsin_dom_fungi"/>
</dbReference>
<keyword evidence="3 7" id="KW-1133">Transmembrane helix</keyword>
<dbReference type="Proteomes" id="UP001303889">
    <property type="component" value="Unassembled WGS sequence"/>
</dbReference>
<dbReference type="AlphaFoldDB" id="A0AAN6MAS8"/>
<feature type="compositionally biased region" description="Basic residues" evidence="6">
    <location>
        <begin position="289"/>
        <end position="298"/>
    </location>
</feature>
<gene>
    <name evidence="9" type="ORF">C8A05DRAFT_38899</name>
</gene>
<evidence type="ECO:0000256" key="5">
    <source>
        <dbReference type="ARBA" id="ARBA00038359"/>
    </source>
</evidence>
<dbReference type="PANTHER" id="PTHR33048">
    <property type="entry name" value="PTH11-LIKE INTEGRAL MEMBRANE PROTEIN (AFU_ORTHOLOGUE AFUA_5G11245)"/>
    <property type="match status" value="1"/>
</dbReference>
<protein>
    <recommendedName>
        <fullName evidence="8">Rhodopsin domain-containing protein</fullName>
    </recommendedName>
</protein>
<dbReference type="PANTHER" id="PTHR33048:SF163">
    <property type="entry name" value="INTEGRAL MEMBRANE PROTEIN (AFU_ORTHOLOGUE AFUA_8G05510)"/>
    <property type="match status" value="1"/>
</dbReference>
<evidence type="ECO:0000313" key="9">
    <source>
        <dbReference type="EMBL" id="KAK3897547.1"/>
    </source>
</evidence>
<proteinExistence type="inferred from homology"/>
<reference evidence="9" key="2">
    <citation type="submission" date="2023-05" db="EMBL/GenBank/DDBJ databases">
        <authorList>
            <consortium name="Lawrence Berkeley National Laboratory"/>
            <person name="Steindorff A."/>
            <person name="Hensen N."/>
            <person name="Bonometti L."/>
            <person name="Westerberg I."/>
            <person name="Brannstrom I.O."/>
            <person name="Guillou S."/>
            <person name="Cros-Aarteil S."/>
            <person name="Calhoun S."/>
            <person name="Haridas S."/>
            <person name="Kuo A."/>
            <person name="Mondo S."/>
            <person name="Pangilinan J."/>
            <person name="Riley R."/>
            <person name="Labutti K."/>
            <person name="Andreopoulos B."/>
            <person name="Lipzen A."/>
            <person name="Chen C."/>
            <person name="Yanf M."/>
            <person name="Daum C."/>
            <person name="Ng V."/>
            <person name="Clum A."/>
            <person name="Ohm R."/>
            <person name="Martin F."/>
            <person name="Silar P."/>
            <person name="Natvig D."/>
            <person name="Lalanne C."/>
            <person name="Gautier V."/>
            <person name="Ament-Velasquez S.L."/>
            <person name="Kruys A."/>
            <person name="Hutchinson M.I."/>
            <person name="Powell A.J."/>
            <person name="Barry K."/>
            <person name="Miller A.N."/>
            <person name="Grigoriev I.V."/>
            <person name="Debuchy R."/>
            <person name="Gladieux P."/>
            <person name="Thoren M.H."/>
            <person name="Johannesson H."/>
        </authorList>
    </citation>
    <scope>NUCLEOTIDE SEQUENCE</scope>
    <source>
        <strain evidence="9">CBS 103.79</strain>
    </source>
</reference>
<evidence type="ECO:0000313" key="10">
    <source>
        <dbReference type="Proteomes" id="UP001303889"/>
    </source>
</evidence>
<feature type="compositionally biased region" description="Gly residues" evidence="6">
    <location>
        <begin position="302"/>
        <end position="311"/>
    </location>
</feature>
<evidence type="ECO:0000256" key="7">
    <source>
        <dbReference type="SAM" id="Phobius"/>
    </source>
</evidence>
<comment type="subcellular location">
    <subcellularLocation>
        <location evidence="1">Membrane</location>
        <topology evidence="1">Multi-pass membrane protein</topology>
    </subcellularLocation>
</comment>
<evidence type="ECO:0000256" key="6">
    <source>
        <dbReference type="SAM" id="MobiDB-lite"/>
    </source>
</evidence>
<evidence type="ECO:0000256" key="4">
    <source>
        <dbReference type="ARBA" id="ARBA00023136"/>
    </source>
</evidence>
<keyword evidence="10" id="KW-1185">Reference proteome</keyword>
<feature type="transmembrane region" description="Helical" evidence="7">
    <location>
        <begin position="103"/>
        <end position="124"/>
    </location>
</feature>
<feature type="region of interest" description="Disordered" evidence="6">
    <location>
        <begin position="289"/>
        <end position="311"/>
    </location>
</feature>
<feature type="transmembrane region" description="Helical" evidence="7">
    <location>
        <begin position="180"/>
        <end position="203"/>
    </location>
</feature>